<dbReference type="STRING" id="35525.A0A164QF91"/>
<dbReference type="EMBL" id="LRGB01002443">
    <property type="protein sequence ID" value="KZS07698.1"/>
    <property type="molecule type" value="Genomic_DNA"/>
</dbReference>
<accession>A0A164QF91</accession>
<reference evidence="11 12" key="1">
    <citation type="submission" date="2016-03" db="EMBL/GenBank/DDBJ databases">
        <title>EvidentialGene: Evidence-directed Construction of Genes on Genomes.</title>
        <authorList>
            <person name="Gilbert D.G."/>
            <person name="Choi J.-H."/>
            <person name="Mockaitis K."/>
            <person name="Colbourne J."/>
            <person name="Pfrender M."/>
        </authorList>
    </citation>
    <scope>NUCLEOTIDE SEQUENCE [LARGE SCALE GENOMIC DNA]</scope>
    <source>
        <strain evidence="11 12">Xinb3</strain>
        <tissue evidence="11">Complete organism</tissue>
    </source>
</reference>
<evidence type="ECO:0000256" key="9">
    <source>
        <dbReference type="ARBA" id="ARBA00023136"/>
    </source>
</evidence>
<keyword evidence="12" id="KW-1185">Reference proteome</keyword>
<dbReference type="InterPro" id="IPR002659">
    <property type="entry name" value="Glyco_trans_31"/>
</dbReference>
<keyword evidence="6" id="KW-0735">Signal-anchor</keyword>
<evidence type="ECO:0000256" key="7">
    <source>
        <dbReference type="ARBA" id="ARBA00022989"/>
    </source>
</evidence>
<dbReference type="OrthoDB" id="2139606at2759"/>
<comment type="caution">
    <text evidence="11">The sequence shown here is derived from an EMBL/GenBank/DDBJ whole genome shotgun (WGS) entry which is preliminary data.</text>
</comment>
<keyword evidence="4 11" id="KW-0808">Transferase</keyword>
<dbReference type="PANTHER" id="PTHR11214">
    <property type="entry name" value="BETA-1,3-N-ACETYLGLUCOSAMINYLTRANSFERASE"/>
    <property type="match status" value="1"/>
</dbReference>
<dbReference type="Pfam" id="PF01762">
    <property type="entry name" value="Galactosyl_T"/>
    <property type="match status" value="1"/>
</dbReference>
<evidence type="ECO:0000256" key="4">
    <source>
        <dbReference type="ARBA" id="ARBA00022679"/>
    </source>
</evidence>
<protein>
    <submittedName>
        <fullName evidence="11">Beta-1,3-galactosyltransferase 5</fullName>
    </submittedName>
</protein>
<evidence type="ECO:0000256" key="5">
    <source>
        <dbReference type="ARBA" id="ARBA00022692"/>
    </source>
</evidence>
<feature type="transmembrane region" description="Helical" evidence="10">
    <location>
        <begin position="32"/>
        <end position="51"/>
    </location>
</feature>
<comment type="similarity">
    <text evidence="2">Belongs to the glycosyltransferase 31 family.</text>
</comment>
<dbReference type="PANTHER" id="PTHR11214:SF334">
    <property type="entry name" value="HEXOSYLTRANSFERASE"/>
    <property type="match status" value="1"/>
</dbReference>
<dbReference type="FunFam" id="3.90.550.50:FF:000072">
    <property type="entry name" value="Hexosyltransferase"/>
    <property type="match status" value="1"/>
</dbReference>
<dbReference type="GO" id="GO:0006493">
    <property type="term" value="P:protein O-linked glycosylation"/>
    <property type="evidence" value="ECO:0007669"/>
    <property type="project" value="TreeGrafter"/>
</dbReference>
<dbReference type="Gene3D" id="3.90.550.50">
    <property type="match status" value="1"/>
</dbReference>
<keyword evidence="5 10" id="KW-0812">Transmembrane</keyword>
<evidence type="ECO:0000256" key="8">
    <source>
        <dbReference type="ARBA" id="ARBA00023034"/>
    </source>
</evidence>
<name>A0A164QF91_9CRUS</name>
<evidence type="ECO:0000313" key="11">
    <source>
        <dbReference type="EMBL" id="KZS07698.1"/>
    </source>
</evidence>
<sequence>MVFTKASLSSLCNTLNLWKKASIRWLNTERSLWSLSLVFVISSALYLIYFVHPVDIFHQQRQKQVDVLRDLSSKSTELEENQTGKGNVEMLFQGNQILEITLNACRNAKKSLSFSLEKAKEIRQMATTLNVKLELCEKQRRQEKQKSEDLTRIFNEEKKLIESNVTLNREFFDFWASTMRNTPYKGVEEYVRYSAVRLRLSPLVNVIKLKTELGPVMNDVLSFNYPISVSRCQESAIGNQSVFLAVISATDNFVKRQMIRQTWLRHFGTAHAELGMKRFAFILGMADDNATQKSVEEESKKFGDIIQIGMSDFYRNLSLKVAALFNWLYRNCDKIDFVFKVDDDVYVNVRNLAHFVHSFHNRSTNSIFGVSAVNLRPARGGKWNITFEEWPWNEYPPYFFGPAVLMHGSAIVPLLASFQTTPIMPFDDIYYSGICPAKVGIHVRFSTDSSSVLAMNLRGTPSPCELRRFISWLTVSGSHMNDSHVATSNFYSNVTQCIFADNAAANPSEPVQFYFR</sequence>
<evidence type="ECO:0000256" key="6">
    <source>
        <dbReference type="ARBA" id="ARBA00022968"/>
    </source>
</evidence>
<comment type="subcellular location">
    <subcellularLocation>
        <location evidence="1">Golgi apparatus membrane</location>
        <topology evidence="1">Single-pass type II membrane protein</topology>
    </subcellularLocation>
</comment>
<organism evidence="11 12">
    <name type="scientific">Daphnia magna</name>
    <dbReference type="NCBI Taxonomy" id="35525"/>
    <lineage>
        <taxon>Eukaryota</taxon>
        <taxon>Metazoa</taxon>
        <taxon>Ecdysozoa</taxon>
        <taxon>Arthropoda</taxon>
        <taxon>Crustacea</taxon>
        <taxon>Branchiopoda</taxon>
        <taxon>Diplostraca</taxon>
        <taxon>Cladocera</taxon>
        <taxon>Anomopoda</taxon>
        <taxon>Daphniidae</taxon>
        <taxon>Daphnia</taxon>
    </lineage>
</organism>
<dbReference type="AlphaFoldDB" id="A0A164QF91"/>
<evidence type="ECO:0000256" key="1">
    <source>
        <dbReference type="ARBA" id="ARBA00004323"/>
    </source>
</evidence>
<evidence type="ECO:0000313" key="12">
    <source>
        <dbReference type="Proteomes" id="UP000076858"/>
    </source>
</evidence>
<evidence type="ECO:0000256" key="3">
    <source>
        <dbReference type="ARBA" id="ARBA00022676"/>
    </source>
</evidence>
<gene>
    <name evidence="11" type="ORF">APZ42_028533</name>
</gene>
<dbReference type="GO" id="GO:0016758">
    <property type="term" value="F:hexosyltransferase activity"/>
    <property type="evidence" value="ECO:0007669"/>
    <property type="project" value="InterPro"/>
</dbReference>
<dbReference type="Proteomes" id="UP000076858">
    <property type="component" value="Unassembled WGS sequence"/>
</dbReference>
<proteinExistence type="inferred from homology"/>
<keyword evidence="8" id="KW-0333">Golgi apparatus</keyword>
<evidence type="ECO:0000256" key="2">
    <source>
        <dbReference type="ARBA" id="ARBA00008661"/>
    </source>
</evidence>
<keyword evidence="9 10" id="KW-0472">Membrane</keyword>
<keyword evidence="7 10" id="KW-1133">Transmembrane helix</keyword>
<keyword evidence="3 11" id="KW-0328">Glycosyltransferase</keyword>
<evidence type="ECO:0000256" key="10">
    <source>
        <dbReference type="SAM" id="Phobius"/>
    </source>
</evidence>
<dbReference type="GO" id="GO:0000139">
    <property type="term" value="C:Golgi membrane"/>
    <property type="evidence" value="ECO:0007669"/>
    <property type="project" value="UniProtKB-SubCell"/>
</dbReference>